<dbReference type="PANTHER" id="PTHR42905">
    <property type="entry name" value="PHOSPHOENOLPYRUVATE CARBOXYLASE"/>
    <property type="match status" value="1"/>
</dbReference>
<dbReference type="Pfam" id="PF13714">
    <property type="entry name" value="PEP_mutase"/>
    <property type="match status" value="1"/>
</dbReference>
<dbReference type="EMBL" id="FCOK02000022">
    <property type="protein sequence ID" value="SAL37155.1"/>
    <property type="molecule type" value="Genomic_DNA"/>
</dbReference>
<reference evidence="1 2" key="1">
    <citation type="submission" date="2016-01" db="EMBL/GenBank/DDBJ databases">
        <authorList>
            <person name="Oliw E.H."/>
        </authorList>
    </citation>
    <scope>NUCLEOTIDE SEQUENCE [LARGE SCALE GENOMIC DNA]</scope>
    <source>
        <strain evidence="1">LMG 27134</strain>
    </source>
</reference>
<sequence length="289" mass="31939">MNAVENLRQLLVEPTTHFVPACYDAMSARMMRNAGYPLTFLSGYQVSATRLGLPDTGYLTLSEMTAQVRDVTTHLPGFPVIVDADTGYGNAMNVRRTVMELRKAGAAGLMLEDQVMPKRCGHIGAKAVISRPEAVAKIRAAVDARETLGEDIVILARTDSRRLLGFDEAMQRCLEFQAAGADIVFMEALQDIDEMKEFVERMDVPTLGNNSRGGETYMRYLDRQTVREIGFRVVIDPSLLYSVAGAIQAHLAAHLADDEAAYPSQVSFAQLNEIVGLSMLNEIERRYVD</sequence>
<dbReference type="InterPro" id="IPR039556">
    <property type="entry name" value="ICL/PEPM"/>
</dbReference>
<dbReference type="InterPro" id="IPR015813">
    <property type="entry name" value="Pyrv/PenolPyrv_kinase-like_dom"/>
</dbReference>
<organism evidence="1 2">
    <name type="scientific">Caballeronia udeis</name>
    <dbReference type="NCBI Taxonomy" id="1232866"/>
    <lineage>
        <taxon>Bacteria</taxon>
        <taxon>Pseudomonadati</taxon>
        <taxon>Pseudomonadota</taxon>
        <taxon>Betaproteobacteria</taxon>
        <taxon>Burkholderiales</taxon>
        <taxon>Burkholderiaceae</taxon>
        <taxon>Caballeronia</taxon>
    </lineage>
</organism>
<dbReference type="RefSeq" id="WP_197500266.1">
    <property type="nucleotide sequence ID" value="NZ_FCOK02000022.1"/>
</dbReference>
<evidence type="ECO:0000313" key="1">
    <source>
        <dbReference type="EMBL" id="SAL37155.1"/>
    </source>
</evidence>
<accession>A0A158GYG7</accession>
<gene>
    <name evidence="1" type="ORF">AWB69_03601</name>
</gene>
<proteinExistence type="predicted"/>
<dbReference type="GO" id="GO:0003824">
    <property type="term" value="F:catalytic activity"/>
    <property type="evidence" value="ECO:0007669"/>
    <property type="project" value="InterPro"/>
</dbReference>
<evidence type="ECO:0000313" key="2">
    <source>
        <dbReference type="Proteomes" id="UP000054683"/>
    </source>
</evidence>
<dbReference type="Gene3D" id="3.20.20.60">
    <property type="entry name" value="Phosphoenolpyruvate-binding domains"/>
    <property type="match status" value="1"/>
</dbReference>
<dbReference type="SUPFAM" id="SSF51621">
    <property type="entry name" value="Phosphoenolpyruvate/pyruvate domain"/>
    <property type="match status" value="1"/>
</dbReference>
<dbReference type="Proteomes" id="UP000054683">
    <property type="component" value="Unassembled WGS sequence"/>
</dbReference>
<dbReference type="PANTHER" id="PTHR42905:SF2">
    <property type="entry name" value="PHOSPHOENOLPYRUVATE CARBOXYLASE FAMILY PROTEIN"/>
    <property type="match status" value="1"/>
</dbReference>
<dbReference type="InterPro" id="IPR040442">
    <property type="entry name" value="Pyrv_kinase-like_dom_sf"/>
</dbReference>
<dbReference type="AlphaFoldDB" id="A0A158GYG7"/>
<dbReference type="CDD" id="cd00377">
    <property type="entry name" value="ICL_PEPM"/>
    <property type="match status" value="1"/>
</dbReference>
<name>A0A158GYG7_9BURK</name>
<protein>
    <submittedName>
        <fullName evidence="1">Carboxyvinyl-carboxyphosphonate phosphorylmutase</fullName>
    </submittedName>
</protein>